<dbReference type="InterPro" id="IPR013096">
    <property type="entry name" value="Cupin_2"/>
</dbReference>
<dbReference type="Gene3D" id="2.60.120.10">
    <property type="entry name" value="Jelly Rolls"/>
    <property type="match status" value="1"/>
</dbReference>
<name>A0ABW2LPS8_9PSEU</name>
<dbReference type="Pfam" id="PF07883">
    <property type="entry name" value="Cupin_2"/>
    <property type="match status" value="1"/>
</dbReference>
<sequence length="174" mass="18636">MTLAVHHSCDTAALRETPFATGPQGQRLANLIHQGVADGCRSAMRAVIMPGGHMAGAHRHPHHEVQVLVLQGYAASLVGEDMRPVLHRAGEAIRIPPGVPHAAVNLSASRPVTAIETITDPYSGDVALMPELDAVAEQVADQLRGERAREVVEYEGETIEQVFASLMQQWSVAS</sequence>
<dbReference type="EMBL" id="JBHTCJ010000017">
    <property type="protein sequence ID" value="MFC7344542.1"/>
    <property type="molecule type" value="Genomic_DNA"/>
</dbReference>
<gene>
    <name evidence="2" type="ORF">ACFQRI_24310</name>
</gene>
<protein>
    <submittedName>
        <fullName evidence="2">Cupin domain-containing protein</fullName>
    </submittedName>
</protein>
<evidence type="ECO:0000259" key="1">
    <source>
        <dbReference type="Pfam" id="PF07883"/>
    </source>
</evidence>
<keyword evidence="3" id="KW-1185">Reference proteome</keyword>
<proteinExistence type="predicted"/>
<dbReference type="InterPro" id="IPR011051">
    <property type="entry name" value="RmlC_Cupin_sf"/>
</dbReference>
<reference evidence="3" key="1">
    <citation type="journal article" date="2019" name="Int. J. Syst. Evol. Microbiol.">
        <title>The Global Catalogue of Microorganisms (GCM) 10K type strain sequencing project: providing services to taxonomists for standard genome sequencing and annotation.</title>
        <authorList>
            <consortium name="The Broad Institute Genomics Platform"/>
            <consortium name="The Broad Institute Genome Sequencing Center for Infectious Disease"/>
            <person name="Wu L."/>
            <person name="Ma J."/>
        </authorList>
    </citation>
    <scope>NUCLEOTIDE SEQUENCE [LARGE SCALE GENOMIC DNA]</scope>
    <source>
        <strain evidence="3">WLHS5</strain>
    </source>
</reference>
<evidence type="ECO:0000313" key="2">
    <source>
        <dbReference type="EMBL" id="MFC7344542.1"/>
    </source>
</evidence>
<comment type="caution">
    <text evidence="2">The sequence shown here is derived from an EMBL/GenBank/DDBJ whole genome shotgun (WGS) entry which is preliminary data.</text>
</comment>
<dbReference type="RefSeq" id="WP_380672426.1">
    <property type="nucleotide sequence ID" value="NZ_JBHTCJ010000017.1"/>
</dbReference>
<organism evidence="2 3">
    <name type="scientific">Saccharopolyspora griseoalba</name>
    <dbReference type="NCBI Taxonomy" id="1431848"/>
    <lineage>
        <taxon>Bacteria</taxon>
        <taxon>Bacillati</taxon>
        <taxon>Actinomycetota</taxon>
        <taxon>Actinomycetes</taxon>
        <taxon>Pseudonocardiales</taxon>
        <taxon>Pseudonocardiaceae</taxon>
        <taxon>Saccharopolyspora</taxon>
    </lineage>
</organism>
<evidence type="ECO:0000313" key="3">
    <source>
        <dbReference type="Proteomes" id="UP001596504"/>
    </source>
</evidence>
<dbReference type="InterPro" id="IPR014710">
    <property type="entry name" value="RmlC-like_jellyroll"/>
</dbReference>
<feature type="domain" description="Cupin type-2" evidence="1">
    <location>
        <begin position="46"/>
        <end position="115"/>
    </location>
</feature>
<dbReference type="SUPFAM" id="SSF51182">
    <property type="entry name" value="RmlC-like cupins"/>
    <property type="match status" value="1"/>
</dbReference>
<dbReference type="Proteomes" id="UP001596504">
    <property type="component" value="Unassembled WGS sequence"/>
</dbReference>
<accession>A0ABW2LPS8</accession>